<feature type="compositionally biased region" description="Basic and acidic residues" evidence="17">
    <location>
        <begin position="22"/>
        <end position="33"/>
    </location>
</feature>
<keyword evidence="20" id="KW-1185">Reference proteome</keyword>
<dbReference type="InterPro" id="IPR018574">
    <property type="entry name" value="Structure-sp_endonuc_su_Slx4"/>
</dbReference>
<keyword evidence="10" id="KW-0832">Ubl conjugation</keyword>
<evidence type="ECO:0000256" key="2">
    <source>
        <dbReference type="ARBA" id="ARBA00006661"/>
    </source>
</evidence>
<evidence type="ECO:0000256" key="7">
    <source>
        <dbReference type="ARBA" id="ARBA00022763"/>
    </source>
</evidence>
<feature type="region of interest" description="Disordered" evidence="17">
    <location>
        <begin position="491"/>
        <end position="528"/>
    </location>
</feature>
<feature type="compositionally biased region" description="Basic and acidic residues" evidence="17">
    <location>
        <begin position="751"/>
        <end position="763"/>
    </location>
</feature>
<dbReference type="CDD" id="cd22999">
    <property type="entry name" value="SAP_SLX4"/>
    <property type="match status" value="1"/>
</dbReference>
<keyword evidence="3" id="KW-1017">Isopeptide bond</keyword>
<evidence type="ECO:0000256" key="4">
    <source>
        <dbReference type="ARBA" id="ARBA00022553"/>
    </source>
</evidence>
<keyword evidence="5" id="KW-0479">Metal-binding</keyword>
<keyword evidence="6" id="KW-0677">Repeat</keyword>
<feature type="region of interest" description="Disordered" evidence="17">
    <location>
        <begin position="775"/>
        <end position="936"/>
    </location>
</feature>
<dbReference type="Gene3D" id="3.30.710.10">
    <property type="entry name" value="Potassium Channel Kv1.1, Chain A"/>
    <property type="match status" value="1"/>
</dbReference>
<feature type="region of interest" description="Disordered" evidence="17">
    <location>
        <begin position="948"/>
        <end position="1010"/>
    </location>
</feature>
<feature type="compositionally biased region" description="Acidic residues" evidence="17">
    <location>
        <begin position="776"/>
        <end position="785"/>
    </location>
</feature>
<feature type="region of interest" description="Disordered" evidence="17">
    <location>
        <begin position="1741"/>
        <end position="1839"/>
    </location>
</feature>
<dbReference type="Pfam" id="PF09494">
    <property type="entry name" value="Slx4"/>
    <property type="match status" value="1"/>
</dbReference>
<dbReference type="PANTHER" id="PTHR21541">
    <property type="entry name" value="BTB POZ DOMAIN CONTAINING 12"/>
    <property type="match status" value="1"/>
</dbReference>
<evidence type="ECO:0000256" key="14">
    <source>
        <dbReference type="ARBA" id="ARBA00029496"/>
    </source>
</evidence>
<evidence type="ECO:0000256" key="13">
    <source>
        <dbReference type="ARBA" id="ARBA00023242"/>
    </source>
</evidence>
<dbReference type="Bgee" id="ENSELUG00000022524">
    <property type="expression patterns" value="Expressed in testis and 14 other cell types or tissues"/>
</dbReference>
<evidence type="ECO:0000256" key="15">
    <source>
        <dbReference type="ARBA" id="ARBA00064578"/>
    </source>
</evidence>
<feature type="compositionally biased region" description="Basic and acidic residues" evidence="17">
    <location>
        <begin position="1187"/>
        <end position="1198"/>
    </location>
</feature>
<feature type="compositionally biased region" description="Basic and acidic residues" evidence="17">
    <location>
        <begin position="1398"/>
        <end position="1421"/>
    </location>
</feature>
<feature type="region of interest" description="Disordered" evidence="17">
    <location>
        <begin position="295"/>
        <end position="337"/>
    </location>
</feature>
<evidence type="ECO:0000256" key="12">
    <source>
        <dbReference type="ARBA" id="ARBA00023204"/>
    </source>
</evidence>
<feature type="domain" description="BTB" evidence="18">
    <location>
        <begin position="633"/>
        <end position="700"/>
    </location>
</feature>
<dbReference type="Ensembl" id="ENSELUT00000042793.3">
    <property type="protein sequence ID" value="ENSELUP00000041608.2"/>
    <property type="gene ID" value="ENSELUG00000022524.3"/>
</dbReference>
<dbReference type="GO" id="GO:0008270">
    <property type="term" value="F:zinc ion binding"/>
    <property type="evidence" value="ECO:0007669"/>
    <property type="project" value="UniProtKB-KW"/>
</dbReference>
<gene>
    <name evidence="19" type="primary">SLX4</name>
</gene>
<reference evidence="20" key="1">
    <citation type="journal article" date="2014" name="PLoS ONE">
        <title>The genome and linkage map of the northern pike (Esox lucius): conserved synteny revealed between the salmonid sister group and the Neoteleostei.</title>
        <authorList>
            <person name="Rondeau E.B."/>
            <person name="Minkley D.R."/>
            <person name="Leong J.S."/>
            <person name="Messmer A.M."/>
            <person name="Jantzen J.R."/>
            <person name="von Schalburg K.R."/>
            <person name="Lemon C."/>
            <person name="Bird N.H."/>
            <person name="Koop B.F."/>
        </authorList>
    </citation>
    <scope>NUCLEOTIDE SEQUENCE</scope>
</reference>
<keyword evidence="4" id="KW-0597">Phosphoprotein</keyword>
<accession>A0A3P9AKN6</accession>
<feature type="compositionally biased region" description="Acidic residues" evidence="17">
    <location>
        <begin position="805"/>
        <end position="822"/>
    </location>
</feature>
<reference evidence="19" key="3">
    <citation type="submission" date="2025-08" db="UniProtKB">
        <authorList>
            <consortium name="Ensembl"/>
        </authorList>
    </citation>
    <scope>IDENTIFICATION</scope>
</reference>
<protein>
    <recommendedName>
        <fullName evidence="14">Structure-specific endonuclease subunit SLX4</fullName>
    </recommendedName>
    <alternativeName>
        <fullName evidence="16">BTB/POZ domain-containing protein 12</fullName>
    </alternativeName>
</protein>
<feature type="region of interest" description="Disordered" evidence="17">
    <location>
        <begin position="1314"/>
        <end position="1606"/>
    </location>
</feature>
<feature type="compositionally biased region" description="Polar residues" evidence="17">
    <location>
        <begin position="147"/>
        <end position="159"/>
    </location>
</feature>
<dbReference type="GO" id="GO:0090656">
    <property type="term" value="P:t-circle formation"/>
    <property type="evidence" value="ECO:0007669"/>
    <property type="project" value="UniProtKB-ARBA"/>
</dbReference>
<feature type="compositionally biased region" description="Low complexity" evidence="17">
    <location>
        <begin position="1097"/>
        <end position="1110"/>
    </location>
</feature>
<feature type="compositionally biased region" description="Basic and acidic residues" evidence="17">
    <location>
        <begin position="1481"/>
        <end position="1512"/>
    </location>
</feature>
<feature type="compositionally biased region" description="Basic and acidic residues" evidence="17">
    <location>
        <begin position="886"/>
        <end position="908"/>
    </location>
</feature>
<comment type="subcellular location">
    <subcellularLocation>
        <location evidence="1">Nucleus</location>
    </subcellularLocation>
</comment>
<feature type="region of interest" description="Disordered" evidence="17">
    <location>
        <begin position="1682"/>
        <end position="1703"/>
    </location>
</feature>
<feature type="compositionally biased region" description="Polar residues" evidence="17">
    <location>
        <begin position="1146"/>
        <end position="1164"/>
    </location>
</feature>
<evidence type="ECO:0000256" key="10">
    <source>
        <dbReference type="ARBA" id="ARBA00022843"/>
    </source>
</evidence>
<feature type="compositionally biased region" description="Polar residues" evidence="17">
    <location>
        <begin position="512"/>
        <end position="528"/>
    </location>
</feature>
<dbReference type="InterPro" id="IPR000210">
    <property type="entry name" value="BTB/POZ_dom"/>
</dbReference>
<feature type="compositionally biased region" description="Pro residues" evidence="17">
    <location>
        <begin position="160"/>
        <end position="174"/>
    </location>
</feature>
<keyword evidence="12" id="KW-0234">DNA repair</keyword>
<dbReference type="InParanoid" id="A0A3P9AKN6"/>
<dbReference type="OMA" id="CATRTDQ"/>
<evidence type="ECO:0000256" key="8">
    <source>
        <dbReference type="ARBA" id="ARBA00022771"/>
    </source>
</evidence>
<evidence type="ECO:0000256" key="11">
    <source>
        <dbReference type="ARBA" id="ARBA00023172"/>
    </source>
</evidence>
<evidence type="ECO:0000256" key="16">
    <source>
        <dbReference type="ARBA" id="ARBA00076095"/>
    </source>
</evidence>
<reference evidence="19" key="4">
    <citation type="submission" date="2025-09" db="UniProtKB">
        <authorList>
            <consortium name="Ensembl"/>
        </authorList>
    </citation>
    <scope>IDENTIFICATION</scope>
</reference>
<dbReference type="PANTHER" id="PTHR21541:SF3">
    <property type="entry name" value="STRUCTURE-SPECIFIC ENDONUCLEASE SUBUNIT SLX4"/>
    <property type="match status" value="1"/>
</dbReference>
<feature type="compositionally biased region" description="Basic and acidic residues" evidence="17">
    <location>
        <begin position="1081"/>
        <end position="1091"/>
    </location>
</feature>
<evidence type="ECO:0000313" key="20">
    <source>
        <dbReference type="Proteomes" id="UP000265140"/>
    </source>
</evidence>
<feature type="compositionally biased region" description="Basic and acidic residues" evidence="17">
    <location>
        <begin position="494"/>
        <end position="505"/>
    </location>
</feature>
<keyword evidence="8" id="KW-0863">Zinc-finger</keyword>
<feature type="compositionally biased region" description="Basic residues" evidence="17">
    <location>
        <begin position="971"/>
        <end position="980"/>
    </location>
</feature>
<feature type="compositionally biased region" description="Low complexity" evidence="17">
    <location>
        <begin position="1802"/>
        <end position="1818"/>
    </location>
</feature>
<feature type="compositionally biased region" description="Low complexity" evidence="17">
    <location>
        <begin position="1576"/>
        <end position="1593"/>
    </location>
</feature>
<feature type="region of interest" description="Disordered" evidence="17">
    <location>
        <begin position="1253"/>
        <end position="1301"/>
    </location>
</feature>
<dbReference type="RefSeq" id="XP_010871044.2">
    <property type="nucleotide sequence ID" value="XM_010872742.4"/>
</dbReference>
<evidence type="ECO:0000256" key="17">
    <source>
        <dbReference type="SAM" id="MobiDB-lite"/>
    </source>
</evidence>
<dbReference type="GeneID" id="105012110"/>
<comment type="similarity">
    <text evidence="2">Belongs to the SLX4 family.</text>
</comment>
<dbReference type="GO" id="GO:0032206">
    <property type="term" value="P:positive regulation of telomere maintenance"/>
    <property type="evidence" value="ECO:0007669"/>
    <property type="project" value="UniProtKB-ARBA"/>
</dbReference>
<dbReference type="GeneTree" id="ENSGT00390000014091"/>
<proteinExistence type="inferred from homology"/>
<dbReference type="SUPFAM" id="SSF54695">
    <property type="entry name" value="POZ domain"/>
    <property type="match status" value="1"/>
</dbReference>
<evidence type="ECO:0000256" key="3">
    <source>
        <dbReference type="ARBA" id="ARBA00022499"/>
    </source>
</evidence>
<feature type="region of interest" description="Disordered" evidence="17">
    <location>
        <begin position="20"/>
        <end position="57"/>
    </location>
</feature>
<evidence type="ECO:0000259" key="18">
    <source>
        <dbReference type="PROSITE" id="PS50097"/>
    </source>
</evidence>
<dbReference type="SMART" id="SM00225">
    <property type="entry name" value="BTB"/>
    <property type="match status" value="1"/>
</dbReference>
<dbReference type="GO" id="GO:0006260">
    <property type="term" value="P:DNA replication"/>
    <property type="evidence" value="ECO:0007669"/>
    <property type="project" value="InterPro"/>
</dbReference>
<feature type="compositionally biased region" description="Polar residues" evidence="17">
    <location>
        <begin position="1268"/>
        <end position="1299"/>
    </location>
</feature>
<reference evidence="19" key="2">
    <citation type="submission" date="2020-02" db="EMBL/GenBank/DDBJ databases">
        <title>Esox lucius (northern pike) genome, fEsoLuc1, primary haplotype.</title>
        <authorList>
            <person name="Myers G."/>
            <person name="Karagic N."/>
            <person name="Meyer A."/>
            <person name="Pippel M."/>
            <person name="Reichard M."/>
            <person name="Winkler S."/>
            <person name="Tracey A."/>
            <person name="Sims Y."/>
            <person name="Howe K."/>
            <person name="Rhie A."/>
            <person name="Formenti G."/>
            <person name="Durbin R."/>
            <person name="Fedrigo O."/>
            <person name="Jarvis E.D."/>
        </authorList>
    </citation>
    <scope>NUCLEOTIDE SEQUENCE [LARGE SCALE GENOMIC DNA]</scope>
</reference>
<feature type="compositionally biased region" description="Gly residues" evidence="17">
    <location>
        <begin position="1558"/>
        <end position="1572"/>
    </location>
</feature>
<sequence>MDDSDQDFVDLRSKLLKRVRRKAGETVSERKTNVAESSSQDSTKDVPPTKRQAIRRKKNVGITFKGPLGRSVKTQHICDQLNLVPSNPDISKPALVIGVAEVGDGENSQRAKDKVLHRMQQFRRVSPQKLVHGGRSPLAEAEDISDTLPQCSEPSTSAPPHSPGPASTPIPPDPRVGDSDEALALRLQEELDREAQSGAVDLERGGLFFCQLCQRDLSTLSPAGRTQHINRCLDESEDGTATHAPPAPPRIPECPICGKRFRSPKSRAAHLKRCSSTMGVAPAVLLQAVQRQAAEGLTDDTGNQPQQVGGSKHKGPTDTSIPTRKKPKRKPPGLDEDTMVALALSRSLLEQEREREGEMQREMEGGQQHLALLPHFSLSPLKLRAETSKGRGKRKKGVASRPPPLLLVQDPEAALRRLQERVTTLLLCPRVSSPPTPTRCPSSLTSCSGTTLWQKSTLPAGGSKEISEFYTPELRDIIAPWVSGKLDVVTPSKAKADPSDTHSSIREGTPLTVENQPPSTQGAGNLPVSSQTLCDLMELAEEGMTLTQWGYSATGPVKDRVNSASDLRLSGFVPENTDDHPDLCLSGFIPERRVSEDHGRKSVSQHVETNEKSVALSRLASDLSSMVNNPQLSDVQLQVDSGEVYFAHSFMLYARCPLLAQMVHDSGFGVQEEGVPPAQRVLLGDVAGQAVWSMLQYLYTACCPPLSPSLLPHLQELAVRFDLEVLQQLCQLHPGQTQGDPEGQAGVDYLDLEHPTGGEEEHRDKVFAELLRSMWNEDEKEEDEGRAEGEEDGRTAEGERRDVMLEEGEMNEEKVNEDEMEEIYQFAASQRKKDDGKEQLDEEDEEEGVTFFTETEDQEGSSRSHTLAKEAQVIPLKAPSLAEHPFSTEEGNKPEDAGRGDMDSHQGRPSEPNITSLREVSDRCPHPIPDGDLDLKVSLDRSYNRLFSDSWGAYDTQTDPRSSPASPPRASPKHSRSQHPRTKEEVMMCPNPTYPLSPRSGPSEVRVDGCTTQPEVPTLQASASKVIDLTFSPPMVPGVSTLPIRDCSPGEVANTGGRGRTEEVGGAVGVMVPVCMSSFQDRTHSSQEDCKTHRRGLSSSSASLSPPHSSQQPELIVLSDSSEEMELGDLAPDGSPSTPPIPLPRLSQNQPDYTRISTQSNTKKSTLRNKLVVEPGTPTSRTQSDPDPEKSSLKEKESSPGSAGPDQSLMDCSAELSWLIPATPPMVSKTSSSTQTFSSMRRTQLFPKNNFSVSSASVFSSPVPPSKRSLQTSNTSDPPNSAQAESSVSRHNPNHSGPWSSRLGDSSFWKYKCGAVSSNPADKPTEPPVFVIPPFQRKRSRLPSQNTSVLARPPPDPSTKGTPLYDVSQPYSSTPLHAHLTKPPALSLASPLLGGSRGESEASQRGSKGEESQSPGKRDILGDLGSLCLSLSDHSSSPPRVAALSQPTEGSGCPSRHRHSAESAYFHSPGDGEKASGVTGRSDKPMEMEELERSVAKEKDKRGEPEEVERSGSFRQSFLEMDEPAMAFDDSWGLDGGGDAGIEPSQQVCFSLRLESSSGGGSPPEQGYGGREVAGPSSTLTSSPPPKSHTTPSTPSPPRPITPQANPEINASLLANPEINASLLANPEINASLLANPEINASLLANPEMWEDWGDDTEEALPLSQRVNNMALTKRVAQLKTPVVSRKKGQQCPMVPITPMPSYSDMDTPDLKNQLNRFGVRPLPKRQMILKLKEIHQYTHQVISSESEDEAPSLGRPPPVGPLSTGGDPSRPVSCALTGRFKEHRVPVPPAASSGGDEGLEALSASQGSSASSTAPSEASDRFNPERCLSGDDSDSDSALTASQAVSSLQDRLVAISRFIQSDPQLYGQILQYQPLVLSDLQVRLKAAGIRLGAAKLLDYLDSQCITFTTAKPRVGGERKGRGRGRRGLQGGIRGRRRRGAAPVLD</sequence>
<dbReference type="PROSITE" id="PS50097">
    <property type="entry name" value="BTB"/>
    <property type="match status" value="1"/>
</dbReference>
<feature type="region of interest" description="Disordered" evidence="17">
    <location>
        <begin position="1080"/>
        <end position="1217"/>
    </location>
</feature>
<feature type="compositionally biased region" description="Low complexity" evidence="17">
    <location>
        <begin position="1383"/>
        <end position="1394"/>
    </location>
</feature>
<dbReference type="GO" id="GO:0000712">
    <property type="term" value="P:resolution of meiotic recombination intermediates"/>
    <property type="evidence" value="ECO:0007669"/>
    <property type="project" value="TreeGrafter"/>
</dbReference>
<evidence type="ECO:0000256" key="9">
    <source>
        <dbReference type="ARBA" id="ARBA00022833"/>
    </source>
</evidence>
<keyword evidence="11" id="KW-0233">DNA recombination</keyword>
<evidence type="ECO:0000256" key="5">
    <source>
        <dbReference type="ARBA" id="ARBA00022723"/>
    </source>
</evidence>
<dbReference type="GO" id="GO:0033557">
    <property type="term" value="C:Slx1-Slx4 complex"/>
    <property type="evidence" value="ECO:0007669"/>
    <property type="project" value="InterPro"/>
</dbReference>
<comment type="subunit">
    <text evidence="15">Forms a heterodimer with SLX1A/GIYD1. Interacts with ERCC4/XPF; catalytic subunit of the ERCC4-ERCC1 endonuclease. Interacts with MUS81; catalytic subunit of the MUS81-EME1 endonuclease. Interacts with MSH2; component of the MSH2-MSH3 mismatch repair complex. Interacts with TERF2-TERF2IP. Interacts with PLK1 and SLX4IP.</text>
</comment>
<keyword evidence="9" id="KW-0862">Zinc</keyword>
<name>A0A3P9AKN6_ESOLU</name>
<dbReference type="GO" id="GO:0006281">
    <property type="term" value="P:DNA repair"/>
    <property type="evidence" value="ECO:0007669"/>
    <property type="project" value="UniProtKB-KW"/>
</dbReference>
<feature type="compositionally biased region" description="Acidic residues" evidence="17">
    <location>
        <begin position="840"/>
        <end position="859"/>
    </location>
</feature>
<organism evidence="19 20">
    <name type="scientific">Esox lucius</name>
    <name type="common">Northern pike</name>
    <dbReference type="NCBI Taxonomy" id="8010"/>
    <lineage>
        <taxon>Eukaryota</taxon>
        <taxon>Metazoa</taxon>
        <taxon>Chordata</taxon>
        <taxon>Craniata</taxon>
        <taxon>Vertebrata</taxon>
        <taxon>Euteleostomi</taxon>
        <taxon>Actinopterygii</taxon>
        <taxon>Neopterygii</taxon>
        <taxon>Teleostei</taxon>
        <taxon>Protacanthopterygii</taxon>
        <taxon>Esociformes</taxon>
        <taxon>Esocidae</taxon>
        <taxon>Esox</taxon>
    </lineage>
</organism>
<dbReference type="InterPro" id="IPR011333">
    <property type="entry name" value="SKP1/BTB/POZ_sf"/>
</dbReference>
<dbReference type="Proteomes" id="UP000265140">
    <property type="component" value="Chromosome 9"/>
</dbReference>
<feature type="region of interest" description="Disordered" evidence="17">
    <location>
        <begin position="734"/>
        <end position="763"/>
    </location>
</feature>
<feature type="compositionally biased region" description="Low complexity" evidence="17">
    <location>
        <begin position="1422"/>
        <end position="1437"/>
    </location>
</feature>
<feature type="region of interest" description="Disordered" evidence="17">
    <location>
        <begin position="119"/>
        <end position="178"/>
    </location>
</feature>
<feature type="region of interest" description="Disordered" evidence="17">
    <location>
        <begin position="1916"/>
        <end position="1946"/>
    </location>
</feature>
<feature type="compositionally biased region" description="Basic and acidic residues" evidence="17">
    <location>
        <begin position="786"/>
        <end position="804"/>
    </location>
</feature>
<evidence type="ECO:0000313" key="19">
    <source>
        <dbReference type="Ensembl" id="ENSELUP00000041608.2"/>
    </source>
</evidence>
<keyword evidence="7" id="KW-0227">DNA damage</keyword>
<dbReference type="OrthoDB" id="5576441at2759"/>
<dbReference type="Pfam" id="PF00651">
    <property type="entry name" value="BTB"/>
    <property type="match status" value="1"/>
</dbReference>
<evidence type="ECO:0000256" key="1">
    <source>
        <dbReference type="ARBA" id="ARBA00004123"/>
    </source>
</evidence>
<feature type="compositionally biased region" description="Polar residues" evidence="17">
    <location>
        <begin position="300"/>
        <end position="309"/>
    </location>
</feature>
<keyword evidence="13" id="KW-0539">Nucleus</keyword>
<evidence type="ECO:0000256" key="6">
    <source>
        <dbReference type="ARBA" id="ARBA00022737"/>
    </source>
</evidence>
<dbReference type="FunFam" id="3.30.710.10:FF:000116">
    <property type="entry name" value="SLX4 structure-specific endonuclease subunit"/>
    <property type="match status" value="1"/>
</dbReference>